<dbReference type="OrthoDB" id="9789634at2"/>
<dbReference type="InterPro" id="IPR007685">
    <property type="entry name" value="RelA_SpoT"/>
</dbReference>
<dbReference type="AlphaFoldDB" id="A0A377J2C2"/>
<dbReference type="SMART" id="SM00954">
    <property type="entry name" value="RelA_SpoT"/>
    <property type="match status" value="1"/>
</dbReference>
<name>A0A377J2C2_9HELI</name>
<evidence type="ECO:0000313" key="2">
    <source>
        <dbReference type="EMBL" id="STO96590.1"/>
    </source>
</evidence>
<dbReference type="SUPFAM" id="SSF81301">
    <property type="entry name" value="Nucleotidyltransferase"/>
    <property type="match status" value="1"/>
</dbReference>
<protein>
    <submittedName>
        <fullName evidence="2">Uncharacterized protein conserved in bacteria</fullName>
    </submittedName>
</protein>
<feature type="domain" description="RelA/SpoT" evidence="1">
    <location>
        <begin position="32"/>
        <end position="196"/>
    </location>
</feature>
<evidence type="ECO:0000259" key="1">
    <source>
        <dbReference type="SMART" id="SM00954"/>
    </source>
</evidence>
<dbReference type="Gene3D" id="3.30.460.10">
    <property type="entry name" value="Beta Polymerase, domain 2"/>
    <property type="match status" value="1"/>
</dbReference>
<sequence length="395" mass="45950">MRNPTILNPEAEVEKFKQRREIYKVFEMIIKNYVKNIADNLAKEGKITRPNKDYTDPLHQITDLAGVKIIFNTTKDQKAFNTEFVKRIGSLRDDENSANLRDEKYEKRQFGYLGIHHIVWFDESLLDGKITWENREIDGETTLIDEWENGERLLAAKGVAKEQLKNFRAEIQTMTFLQYIWAEIEHKVRYKPDKKLDKETERIFDRIAALLELSDAAFEELLELVEQKDRQTKDSIQQIHTASEPDKKHEREKQLLLDSSDVIQTCLNSEDFSALLAQVKTQNLAYINAPIDYIDKGFVKLLQKAEISSYYELKRIFDERVLEQLRSYAEKSAAKDMYQKLEIIKALIYLSIQDPKTQEEIYVGKDGVVAGALVKSLPKKPLTKETTHKGVNSKI</sequence>
<accession>A0A377J2C2</accession>
<reference evidence="2 3" key="1">
    <citation type="submission" date="2018-06" db="EMBL/GenBank/DDBJ databases">
        <authorList>
            <consortium name="Pathogen Informatics"/>
            <person name="Doyle S."/>
        </authorList>
    </citation>
    <scope>NUCLEOTIDE SEQUENCE [LARGE SCALE GENOMIC DNA]</scope>
    <source>
        <strain evidence="2 3">NCTC12410</strain>
    </source>
</reference>
<dbReference type="PANTHER" id="PTHR41773">
    <property type="entry name" value="GTP PYROPHOSPHATASE-RELATED"/>
    <property type="match status" value="1"/>
</dbReference>
<evidence type="ECO:0000313" key="3">
    <source>
        <dbReference type="Proteomes" id="UP000254841"/>
    </source>
</evidence>
<gene>
    <name evidence="2" type="ORF">NCTC12410_00404</name>
</gene>
<dbReference type="PANTHER" id="PTHR41773:SF1">
    <property type="entry name" value="RELA_SPOT DOMAIN-CONTAINING PROTEIN"/>
    <property type="match status" value="1"/>
</dbReference>
<dbReference type="Proteomes" id="UP000254841">
    <property type="component" value="Unassembled WGS sequence"/>
</dbReference>
<dbReference type="EMBL" id="UGHV01000001">
    <property type="protein sequence ID" value="STO96590.1"/>
    <property type="molecule type" value="Genomic_DNA"/>
</dbReference>
<dbReference type="GO" id="GO:0015969">
    <property type="term" value="P:guanosine tetraphosphate metabolic process"/>
    <property type="evidence" value="ECO:0007669"/>
    <property type="project" value="InterPro"/>
</dbReference>
<dbReference type="InterPro" id="IPR043519">
    <property type="entry name" value="NT_sf"/>
</dbReference>
<dbReference type="Pfam" id="PF04607">
    <property type="entry name" value="RelA_SpoT"/>
    <property type="match status" value="1"/>
</dbReference>
<organism evidence="2 3">
    <name type="scientific">Helicobacter canis</name>
    <dbReference type="NCBI Taxonomy" id="29419"/>
    <lineage>
        <taxon>Bacteria</taxon>
        <taxon>Pseudomonadati</taxon>
        <taxon>Campylobacterota</taxon>
        <taxon>Epsilonproteobacteria</taxon>
        <taxon>Campylobacterales</taxon>
        <taxon>Helicobacteraceae</taxon>
        <taxon>Helicobacter</taxon>
    </lineage>
</organism>
<dbReference type="Gene3D" id="1.10.287.860">
    <property type="entry name" value="Nucleotidyltransferase"/>
    <property type="match status" value="1"/>
</dbReference>
<dbReference type="RefSeq" id="WP_115010917.1">
    <property type="nucleotide sequence ID" value="NZ_UGHV01000001.1"/>
</dbReference>
<proteinExistence type="predicted"/>